<evidence type="ECO:0000256" key="1">
    <source>
        <dbReference type="SAM" id="MobiDB-lite"/>
    </source>
</evidence>
<gene>
    <name evidence="2" type="ORF">FH972_025155</name>
</gene>
<organism evidence="2 3">
    <name type="scientific">Carpinus fangiana</name>
    <dbReference type="NCBI Taxonomy" id="176857"/>
    <lineage>
        <taxon>Eukaryota</taxon>
        <taxon>Viridiplantae</taxon>
        <taxon>Streptophyta</taxon>
        <taxon>Embryophyta</taxon>
        <taxon>Tracheophyta</taxon>
        <taxon>Spermatophyta</taxon>
        <taxon>Magnoliopsida</taxon>
        <taxon>eudicotyledons</taxon>
        <taxon>Gunneridae</taxon>
        <taxon>Pentapetalae</taxon>
        <taxon>rosids</taxon>
        <taxon>fabids</taxon>
        <taxon>Fagales</taxon>
        <taxon>Betulaceae</taxon>
        <taxon>Carpinus</taxon>
    </lineage>
</organism>
<reference evidence="2 3" key="1">
    <citation type="submission" date="2019-06" db="EMBL/GenBank/DDBJ databases">
        <title>A chromosomal-level reference genome of Carpinus fangiana (Coryloideae, Betulaceae).</title>
        <authorList>
            <person name="Yang X."/>
            <person name="Wang Z."/>
            <person name="Zhang L."/>
            <person name="Hao G."/>
            <person name="Liu J."/>
            <person name="Yang Y."/>
        </authorList>
    </citation>
    <scope>NUCLEOTIDE SEQUENCE [LARGE SCALE GENOMIC DNA]</scope>
    <source>
        <strain evidence="2">Cfa_2016G</strain>
        <tissue evidence="2">Leaf</tissue>
    </source>
</reference>
<feature type="compositionally biased region" description="Low complexity" evidence="1">
    <location>
        <begin position="72"/>
        <end position="86"/>
    </location>
</feature>
<protein>
    <submittedName>
        <fullName evidence="2">Uncharacterized protein</fullName>
    </submittedName>
</protein>
<sequence length="288" mass="32221">MAHYDHLPGLRSGYDTSTSSTAFGMNALSTSLPREASVINRQLPPPSYGHANTQLTASQNRTQYDADLWVASGQGQQQSPSGLSPPVTRRASATDVSAQSPKYSLQGYQFPSTPEDSPTTSVPSNDGQYYNVLTDDFHQSSGREYPLLVSDPACQVISNHEHRDTHRQHQRRSIPTEQKFRNDLAKGFLQSATRAASPREYKNSTKQQQRSTSFATDDRNQHLSAMFGDYTNRQPQPKESASRFESRRSGSKAFPSDDTYHCQKQRDPLKSKRSLSGKDLSTKKDHKY</sequence>
<feature type="region of interest" description="Disordered" evidence="1">
    <location>
        <begin position="72"/>
        <end position="130"/>
    </location>
</feature>
<dbReference type="EMBL" id="VIBQ01000038">
    <property type="protein sequence ID" value="KAB8446173.1"/>
    <property type="molecule type" value="Genomic_DNA"/>
</dbReference>
<evidence type="ECO:0000313" key="3">
    <source>
        <dbReference type="Proteomes" id="UP000327013"/>
    </source>
</evidence>
<feature type="compositionally biased region" description="Polar residues" evidence="1">
    <location>
        <begin position="94"/>
        <end position="128"/>
    </location>
</feature>
<dbReference type="AlphaFoldDB" id="A0A5N6L074"/>
<evidence type="ECO:0000313" key="2">
    <source>
        <dbReference type="EMBL" id="KAB8446173.1"/>
    </source>
</evidence>
<accession>A0A5N6L074</accession>
<feature type="compositionally biased region" description="Basic and acidic residues" evidence="1">
    <location>
        <begin position="258"/>
        <end position="270"/>
    </location>
</feature>
<feature type="compositionally biased region" description="Polar residues" evidence="1">
    <location>
        <begin position="204"/>
        <end position="215"/>
    </location>
</feature>
<keyword evidence="3" id="KW-1185">Reference proteome</keyword>
<dbReference type="Proteomes" id="UP000327013">
    <property type="component" value="Unassembled WGS sequence"/>
</dbReference>
<feature type="region of interest" description="Disordered" evidence="1">
    <location>
        <begin position="160"/>
        <end position="288"/>
    </location>
</feature>
<name>A0A5N6L074_9ROSI</name>
<comment type="caution">
    <text evidence="2">The sequence shown here is derived from an EMBL/GenBank/DDBJ whole genome shotgun (WGS) entry which is preliminary data.</text>
</comment>
<proteinExistence type="predicted"/>